<feature type="binding site" evidence="18">
    <location>
        <position position="459"/>
    </location>
    <ligand>
        <name>phosphoenolpyruvate</name>
        <dbReference type="ChEBI" id="CHEBI:58702"/>
    </ligand>
</feature>
<evidence type="ECO:0000256" key="13">
    <source>
        <dbReference type="ARBA" id="ARBA00022777"/>
    </source>
</evidence>
<evidence type="ECO:0000256" key="7">
    <source>
        <dbReference type="ARBA" id="ARBA00022448"/>
    </source>
</evidence>
<comment type="function">
    <text evidence="16">General (non sugar-specific) component of the phosphoenolpyruvate-dependent sugar phosphotransferase system (sugar PTS). This major carbohydrate active-transport system catalyzes the phosphorylation of incoming sugar substrates concomitantly with their translocation across the cell membrane. Enzyme I transfers the phosphoryl group from phosphoenolpyruvate (PEP) to the phosphoryl carrier protein (HPr).</text>
</comment>
<keyword evidence="11 16" id="KW-0598">Phosphotransferase system</keyword>
<keyword evidence="12 16" id="KW-0479">Metal-binding</keyword>
<evidence type="ECO:0000256" key="18">
    <source>
        <dbReference type="PIRSR" id="PIRSR000732-2"/>
    </source>
</evidence>
<name>A0A8J6M5V2_9FIRM</name>
<dbReference type="InterPro" id="IPR008279">
    <property type="entry name" value="PEP-util_enz_mobile_dom"/>
</dbReference>
<evidence type="ECO:0000256" key="15">
    <source>
        <dbReference type="ARBA" id="ARBA00033235"/>
    </source>
</evidence>
<feature type="active site" description="Proton donor" evidence="17">
    <location>
        <position position="494"/>
    </location>
</feature>
<dbReference type="InterPro" id="IPR008731">
    <property type="entry name" value="PTS_EIN"/>
</dbReference>
<dbReference type="EMBL" id="JACOPO010000002">
    <property type="protein sequence ID" value="MBC5721944.1"/>
    <property type="molecule type" value="Genomic_DNA"/>
</dbReference>
<dbReference type="InterPro" id="IPR050499">
    <property type="entry name" value="PEP-utilizing_PTS_enzyme"/>
</dbReference>
<dbReference type="Gene3D" id="3.20.20.60">
    <property type="entry name" value="Phosphoenolpyruvate-binding domains"/>
    <property type="match status" value="1"/>
</dbReference>
<evidence type="ECO:0000256" key="17">
    <source>
        <dbReference type="PIRSR" id="PIRSR000732-1"/>
    </source>
</evidence>
<dbReference type="Gene3D" id="1.10.274.10">
    <property type="entry name" value="PtsI, HPr-binding domain"/>
    <property type="match status" value="1"/>
</dbReference>
<dbReference type="Gene3D" id="3.50.30.10">
    <property type="entry name" value="Phosphohistidine domain"/>
    <property type="match status" value="1"/>
</dbReference>
<keyword evidence="7 16" id="KW-0813">Transport</keyword>
<dbReference type="InterPro" id="IPR015813">
    <property type="entry name" value="Pyrv/PenolPyrv_kinase-like_dom"/>
</dbReference>
<feature type="binding site" evidence="18">
    <location>
        <begin position="448"/>
        <end position="449"/>
    </location>
    <ligand>
        <name>phosphoenolpyruvate</name>
        <dbReference type="ChEBI" id="CHEBI:58702"/>
    </ligand>
</feature>
<evidence type="ECO:0000256" key="3">
    <source>
        <dbReference type="ARBA" id="ARBA00004496"/>
    </source>
</evidence>
<keyword evidence="10 16" id="KW-0808">Transferase</keyword>
<dbReference type="NCBIfam" id="TIGR01417">
    <property type="entry name" value="PTS_I_fam"/>
    <property type="match status" value="1"/>
</dbReference>
<dbReference type="PROSITE" id="PS00742">
    <property type="entry name" value="PEP_ENZYMES_2"/>
    <property type="match status" value="1"/>
</dbReference>
<dbReference type="PIRSF" id="PIRSF000732">
    <property type="entry name" value="PTS_enzyme_I"/>
    <property type="match status" value="1"/>
</dbReference>
<evidence type="ECO:0000256" key="12">
    <source>
        <dbReference type="ARBA" id="ARBA00022723"/>
    </source>
</evidence>
<dbReference type="Pfam" id="PF05524">
    <property type="entry name" value="PEP-utilisers_N"/>
    <property type="match status" value="1"/>
</dbReference>
<feature type="binding site" evidence="18">
    <location>
        <position position="328"/>
    </location>
    <ligand>
        <name>phosphoenolpyruvate</name>
        <dbReference type="ChEBI" id="CHEBI:58702"/>
    </ligand>
</feature>
<evidence type="ECO:0000256" key="2">
    <source>
        <dbReference type="ARBA" id="ARBA00001946"/>
    </source>
</evidence>
<dbReference type="GO" id="GO:0008965">
    <property type="term" value="F:phosphoenolpyruvate-protein phosphotransferase activity"/>
    <property type="evidence" value="ECO:0007669"/>
    <property type="project" value="UniProtKB-EC"/>
</dbReference>
<comment type="similarity">
    <text evidence="4 16">Belongs to the PEP-utilizing enzyme family.</text>
</comment>
<dbReference type="Pfam" id="PF02896">
    <property type="entry name" value="PEP-utilizers_C"/>
    <property type="match status" value="1"/>
</dbReference>
<comment type="cofactor">
    <cofactor evidence="2 16 19">
        <name>Mg(2+)</name>
        <dbReference type="ChEBI" id="CHEBI:18420"/>
    </cofactor>
</comment>
<sequence length="541" mass="59440">MEAIRGTWSIGGIALGPIRICPRMGRTDTAGPTLSPEEELNRFEAARRGAMDQMEDLYGRALDQAGMEAAAIFRIHQMLLEDPDYQEAVHTSIRRGEGACQAVQRAGARFTALFSAMEDEYMQARADDMRDITRRVADLLTGVREEDLLGGEPSILAAEELSPSQLIGLERDKLLGLVTRDVGASSHTAILARAMGVPAVMGVEIQEDWQGRTAMLDGDRGWLYLDPTEQIVEEGEQMARKGREERLRLNQWRDRDTVTLDGREMPLLANIGSGAEGELARQKGAQGVGLFRSEFLFLDRDTCPDEEEQFAAYSQVVRAMAGRPVVIRTLDVGGDKQAPCLGREGDSSPLGCRGIRLSLARPDLFRPQLRAILRSGALGPVSLMLPMVTAPWEVRKAREILEECRSELQSQGREPGEVRVGIMVETPAAVVLADELALEADFFSLGTNDLTQYTLAADRCRAGGAYDPRHPAVLRMIRHTVEAGHRHGLRVSICGDLGADPDLTETFLRMGVDSLSISPEFILPLRELISGLDLSEDRPAE</sequence>
<dbReference type="InterPro" id="IPR040442">
    <property type="entry name" value="Pyrv_kinase-like_dom_sf"/>
</dbReference>
<dbReference type="InterPro" id="IPR006318">
    <property type="entry name" value="PTS_EI-like"/>
</dbReference>
<evidence type="ECO:0000313" key="23">
    <source>
        <dbReference type="EMBL" id="MBC5721944.1"/>
    </source>
</evidence>
<feature type="binding site" evidence="19">
    <location>
        <position position="425"/>
    </location>
    <ligand>
        <name>Mg(2+)</name>
        <dbReference type="ChEBI" id="CHEBI:18420"/>
    </ligand>
</feature>
<evidence type="ECO:0000256" key="8">
    <source>
        <dbReference type="ARBA" id="ARBA00022490"/>
    </source>
</evidence>
<dbReference type="Proteomes" id="UP000628736">
    <property type="component" value="Unassembled WGS sequence"/>
</dbReference>
<feature type="domain" description="Phosphotransferase system enzyme I N-terminal" evidence="22">
    <location>
        <begin position="6"/>
        <end position="125"/>
    </location>
</feature>
<dbReference type="PRINTS" id="PR01736">
    <property type="entry name" value="PHPHTRNFRASE"/>
</dbReference>
<evidence type="ECO:0000256" key="10">
    <source>
        <dbReference type="ARBA" id="ARBA00022679"/>
    </source>
</evidence>
<dbReference type="InterPro" id="IPR000121">
    <property type="entry name" value="PEP_util_C"/>
</dbReference>
<feature type="domain" description="PEP-utilising enzyme mobile" evidence="20">
    <location>
        <begin position="152"/>
        <end position="221"/>
    </location>
</feature>
<dbReference type="AlphaFoldDB" id="A0A8J6M5V2"/>
<evidence type="ECO:0000313" key="24">
    <source>
        <dbReference type="Proteomes" id="UP000628736"/>
    </source>
</evidence>
<dbReference type="PANTHER" id="PTHR46244">
    <property type="entry name" value="PHOSPHOENOLPYRUVATE-PROTEIN PHOSPHOTRANSFERASE"/>
    <property type="match status" value="1"/>
</dbReference>
<evidence type="ECO:0000256" key="6">
    <source>
        <dbReference type="ARBA" id="ARBA00016544"/>
    </source>
</evidence>
<dbReference type="GO" id="GO:0016301">
    <property type="term" value="F:kinase activity"/>
    <property type="evidence" value="ECO:0007669"/>
    <property type="project" value="UniProtKB-KW"/>
</dbReference>
<dbReference type="GO" id="GO:0009401">
    <property type="term" value="P:phosphoenolpyruvate-dependent sugar phosphotransferase system"/>
    <property type="evidence" value="ECO:0007669"/>
    <property type="project" value="UniProtKB-KW"/>
</dbReference>
<evidence type="ECO:0000259" key="21">
    <source>
        <dbReference type="Pfam" id="PF02896"/>
    </source>
</evidence>
<gene>
    <name evidence="23" type="primary">ptsP</name>
    <name evidence="23" type="ORF">H8S11_03805</name>
</gene>
<dbReference type="InterPro" id="IPR036618">
    <property type="entry name" value="PtsI_HPr-bd_sf"/>
</dbReference>
<reference evidence="23" key="1">
    <citation type="submission" date="2020-08" db="EMBL/GenBank/DDBJ databases">
        <title>Genome public.</title>
        <authorList>
            <person name="Liu C."/>
            <person name="Sun Q."/>
        </authorList>
    </citation>
    <scope>NUCLEOTIDE SEQUENCE</scope>
    <source>
        <strain evidence="23">NSJ-23</strain>
    </source>
</reference>
<dbReference type="SUPFAM" id="SSF51621">
    <property type="entry name" value="Phosphoenolpyruvate/pyruvate domain"/>
    <property type="match status" value="1"/>
</dbReference>
<dbReference type="EC" id="2.7.3.9" evidence="5 16"/>
<evidence type="ECO:0000256" key="14">
    <source>
        <dbReference type="ARBA" id="ARBA00022842"/>
    </source>
</evidence>
<dbReference type="Pfam" id="PF00391">
    <property type="entry name" value="PEP-utilizers"/>
    <property type="match status" value="1"/>
</dbReference>
<dbReference type="SUPFAM" id="SSF47831">
    <property type="entry name" value="Enzyme I of the PEP:sugar phosphotransferase system HPr-binding (sub)domain"/>
    <property type="match status" value="1"/>
</dbReference>
<evidence type="ECO:0000256" key="11">
    <source>
        <dbReference type="ARBA" id="ARBA00022683"/>
    </source>
</evidence>
<feature type="active site" description="Tele-phosphohistidine intermediate" evidence="17">
    <location>
        <position position="187"/>
    </location>
</feature>
<evidence type="ECO:0000256" key="19">
    <source>
        <dbReference type="PIRSR" id="PIRSR000732-3"/>
    </source>
</evidence>
<dbReference type="InterPro" id="IPR036637">
    <property type="entry name" value="Phosphohistidine_dom_sf"/>
</dbReference>
<keyword evidence="9 16" id="KW-0762">Sugar transport</keyword>
<keyword evidence="24" id="KW-1185">Reference proteome</keyword>
<comment type="subcellular location">
    <subcellularLocation>
        <location evidence="3 16">Cytoplasm</location>
    </subcellularLocation>
</comment>
<feature type="domain" description="PEP-utilising enzyme C-terminal" evidence="21">
    <location>
        <begin position="249"/>
        <end position="531"/>
    </location>
</feature>
<dbReference type="RefSeq" id="WP_186852245.1">
    <property type="nucleotide sequence ID" value="NZ_JACOPO010000002.1"/>
</dbReference>
<feature type="binding site" evidence="18">
    <location>
        <position position="292"/>
    </location>
    <ligand>
        <name>phosphoenolpyruvate</name>
        <dbReference type="ChEBI" id="CHEBI:58702"/>
    </ligand>
</feature>
<evidence type="ECO:0000259" key="20">
    <source>
        <dbReference type="Pfam" id="PF00391"/>
    </source>
</evidence>
<keyword evidence="14 16" id="KW-0460">Magnesium</keyword>
<protein>
    <recommendedName>
        <fullName evidence="6 16">Phosphoenolpyruvate-protein phosphotransferase</fullName>
        <ecNumber evidence="5 16">2.7.3.9</ecNumber>
    </recommendedName>
    <alternativeName>
        <fullName evidence="15 16">Phosphotransferase system, enzyme I</fullName>
    </alternativeName>
</protein>
<comment type="caution">
    <text evidence="23">The sequence shown here is derived from an EMBL/GenBank/DDBJ whole genome shotgun (WGS) entry which is preliminary data.</text>
</comment>
<dbReference type="InterPro" id="IPR023151">
    <property type="entry name" value="PEP_util_CS"/>
</dbReference>
<organism evidence="23 24">
    <name type="scientific">Flintibacter hominis</name>
    <dbReference type="NCBI Taxonomy" id="2763048"/>
    <lineage>
        <taxon>Bacteria</taxon>
        <taxon>Bacillati</taxon>
        <taxon>Bacillota</taxon>
        <taxon>Clostridia</taxon>
        <taxon>Eubacteriales</taxon>
        <taxon>Flintibacter</taxon>
    </lineage>
</organism>
<dbReference type="SUPFAM" id="SSF52009">
    <property type="entry name" value="Phosphohistidine domain"/>
    <property type="match status" value="1"/>
</dbReference>
<dbReference type="PANTHER" id="PTHR46244:SF6">
    <property type="entry name" value="PHOSPHOENOLPYRUVATE-PROTEIN PHOSPHOTRANSFERASE"/>
    <property type="match status" value="1"/>
</dbReference>
<feature type="binding site" evidence="19">
    <location>
        <position position="449"/>
    </location>
    <ligand>
        <name>Mg(2+)</name>
        <dbReference type="ChEBI" id="CHEBI:18420"/>
    </ligand>
</feature>
<evidence type="ECO:0000259" key="22">
    <source>
        <dbReference type="Pfam" id="PF05524"/>
    </source>
</evidence>
<comment type="catalytic activity">
    <reaction evidence="1 16">
        <text>L-histidyl-[protein] + phosphoenolpyruvate = N(pros)-phospho-L-histidyl-[protein] + pyruvate</text>
        <dbReference type="Rhea" id="RHEA:23880"/>
        <dbReference type="Rhea" id="RHEA-COMP:9745"/>
        <dbReference type="Rhea" id="RHEA-COMP:9746"/>
        <dbReference type="ChEBI" id="CHEBI:15361"/>
        <dbReference type="ChEBI" id="CHEBI:29979"/>
        <dbReference type="ChEBI" id="CHEBI:58702"/>
        <dbReference type="ChEBI" id="CHEBI:64837"/>
        <dbReference type="EC" id="2.7.3.9"/>
    </reaction>
</comment>
<accession>A0A8J6M5V2</accession>
<dbReference type="GO" id="GO:0046872">
    <property type="term" value="F:metal ion binding"/>
    <property type="evidence" value="ECO:0007669"/>
    <property type="project" value="UniProtKB-KW"/>
</dbReference>
<dbReference type="InterPro" id="IPR024692">
    <property type="entry name" value="PTS_EI"/>
</dbReference>
<keyword evidence="13 16" id="KW-0418">Kinase</keyword>
<evidence type="ECO:0000256" key="4">
    <source>
        <dbReference type="ARBA" id="ARBA00007837"/>
    </source>
</evidence>
<evidence type="ECO:0000256" key="9">
    <source>
        <dbReference type="ARBA" id="ARBA00022597"/>
    </source>
</evidence>
<evidence type="ECO:0000256" key="16">
    <source>
        <dbReference type="PIRNR" id="PIRNR000732"/>
    </source>
</evidence>
<evidence type="ECO:0000256" key="1">
    <source>
        <dbReference type="ARBA" id="ARBA00000683"/>
    </source>
</evidence>
<keyword evidence="8 16" id="KW-0963">Cytoplasm</keyword>
<dbReference type="GO" id="GO:0005737">
    <property type="term" value="C:cytoplasm"/>
    <property type="evidence" value="ECO:0007669"/>
    <property type="project" value="UniProtKB-SubCell"/>
</dbReference>
<evidence type="ECO:0000256" key="5">
    <source>
        <dbReference type="ARBA" id="ARBA00012232"/>
    </source>
</evidence>
<proteinExistence type="inferred from homology"/>